<evidence type="ECO:0000313" key="3">
    <source>
        <dbReference type="EMBL" id="GAA0760476.1"/>
    </source>
</evidence>
<dbReference type="Proteomes" id="UP001500279">
    <property type="component" value="Unassembled WGS sequence"/>
</dbReference>
<dbReference type="SUPFAM" id="SSF56801">
    <property type="entry name" value="Acetyl-CoA synthetase-like"/>
    <property type="match status" value="1"/>
</dbReference>
<dbReference type="InterPro" id="IPR000873">
    <property type="entry name" value="AMP-dep_synth/lig_dom"/>
</dbReference>
<dbReference type="RefSeq" id="WP_231009999.1">
    <property type="nucleotide sequence ID" value="NZ_BAAAEW010000026.1"/>
</dbReference>
<dbReference type="Gene3D" id="3.10.129.10">
    <property type="entry name" value="Hotdog Thioesterase"/>
    <property type="match status" value="1"/>
</dbReference>
<keyword evidence="4" id="KW-1185">Reference proteome</keyword>
<proteinExistence type="predicted"/>
<dbReference type="PANTHER" id="PTHR45398">
    <property type="match status" value="1"/>
</dbReference>
<evidence type="ECO:0000259" key="2">
    <source>
        <dbReference type="Pfam" id="PF22818"/>
    </source>
</evidence>
<dbReference type="PANTHER" id="PTHR45398:SF1">
    <property type="entry name" value="ENZYME, PUTATIVE (JCVI)-RELATED"/>
    <property type="match status" value="1"/>
</dbReference>
<organism evidence="3 4">
    <name type="scientific">Ideonella azotifigens</name>
    <dbReference type="NCBI Taxonomy" id="513160"/>
    <lineage>
        <taxon>Bacteria</taxon>
        <taxon>Pseudomonadati</taxon>
        <taxon>Pseudomonadota</taxon>
        <taxon>Betaproteobacteria</taxon>
        <taxon>Burkholderiales</taxon>
        <taxon>Sphaerotilaceae</taxon>
        <taxon>Ideonella</taxon>
    </lineage>
</organism>
<dbReference type="SUPFAM" id="SSF54637">
    <property type="entry name" value="Thioesterase/thiol ester dehydrase-isomerase"/>
    <property type="match status" value="1"/>
</dbReference>
<dbReference type="InterPro" id="IPR054545">
    <property type="entry name" value="ApeI-like"/>
</dbReference>
<dbReference type="Gene3D" id="3.30.300.30">
    <property type="match status" value="1"/>
</dbReference>
<dbReference type="InterPro" id="IPR042099">
    <property type="entry name" value="ANL_N_sf"/>
</dbReference>
<feature type="domain" description="AMP-dependent synthetase/ligase" evidence="1">
    <location>
        <begin position="118"/>
        <end position="308"/>
    </location>
</feature>
<dbReference type="InterPro" id="IPR029069">
    <property type="entry name" value="HotDog_dom_sf"/>
</dbReference>
<reference evidence="3 4" key="1">
    <citation type="journal article" date="2019" name="Int. J. Syst. Evol. Microbiol.">
        <title>The Global Catalogue of Microorganisms (GCM) 10K type strain sequencing project: providing services to taxonomists for standard genome sequencing and annotation.</title>
        <authorList>
            <consortium name="The Broad Institute Genomics Platform"/>
            <consortium name="The Broad Institute Genome Sequencing Center for Infectious Disease"/>
            <person name="Wu L."/>
            <person name="Ma J."/>
        </authorList>
    </citation>
    <scope>NUCLEOTIDE SEQUENCE [LARGE SCALE GENOMIC DNA]</scope>
    <source>
        <strain evidence="3 4">JCM 15503</strain>
    </source>
</reference>
<dbReference type="Pfam" id="PF22818">
    <property type="entry name" value="ApeI-like"/>
    <property type="match status" value="1"/>
</dbReference>
<evidence type="ECO:0000259" key="1">
    <source>
        <dbReference type="Pfam" id="PF00501"/>
    </source>
</evidence>
<dbReference type="EMBL" id="BAAAEW010000026">
    <property type="protein sequence ID" value="GAA0760476.1"/>
    <property type="molecule type" value="Genomic_DNA"/>
</dbReference>
<protein>
    <submittedName>
        <fullName evidence="3">Acyl-CoA synthetase family protein</fullName>
    </submittedName>
</protein>
<comment type="caution">
    <text evidence="3">The sequence shown here is derived from an EMBL/GenBank/DDBJ whole genome shotgun (WGS) entry which is preliminary data.</text>
</comment>
<dbReference type="InterPro" id="IPR045851">
    <property type="entry name" value="AMP-bd_C_sf"/>
</dbReference>
<feature type="domain" description="ApeI dehydratase-like" evidence="2">
    <location>
        <begin position="464"/>
        <end position="561"/>
    </location>
</feature>
<sequence length="573" mass="61715">MSDWTDLCRLMCADGADRPVARNAAGEVVTLGSLRLAAGAWQATFAAQPGQAVALHFEDTLDFSAALFGAWHAGKIAYLPGELTAATLQALGTQVAGLASDAAEDFALPRLRSSPAAEPLPVLPLNPQAEQLVLFTSGSTGEPQAITKRLDQLFVEVAAQQQAFGARAGQAEVLGTVSHQHIYGLLFRVLWPLASGRLLHARRLAYIEDLPVALRALPNTALLIGSPAHLKRLPPALPDDSFTARVALVFSSGGPLPDDALPDCRRLFGQAPIEVYGSSETGGIAWRQRSGEVHSPVWRALPGVAWRVDGERLQVSSAHLAEAGWQDSEDRVRASDEGFELLGRLDRVLKIEGKRVSLQAIEQALLATEWLAELRVLVLPGLREQLAVVGVPTEAGWALHAQQGRAAMAEALRRQLQPLLETMTLPRRWRFVSHLPANAQGKTTAQALQALFDPRRPAMQVLSQSATEATLRIWPDATLPQFDGHFSGHPVLPGVAQVEWALLFAQELFGLPGALRALEALKFQQVIRPGQALQMQLTMQAAQGKLVFKLESDSGPHASGRVLFELPAAEATA</sequence>
<gene>
    <name evidence="3" type="ORF">GCM10009107_43040</name>
</gene>
<name>A0ABN1KAQ8_9BURK</name>
<accession>A0ABN1KAQ8</accession>
<evidence type="ECO:0000313" key="4">
    <source>
        <dbReference type="Proteomes" id="UP001500279"/>
    </source>
</evidence>
<dbReference type="Pfam" id="PF00501">
    <property type="entry name" value="AMP-binding"/>
    <property type="match status" value="1"/>
</dbReference>
<dbReference type="Gene3D" id="3.40.50.12780">
    <property type="entry name" value="N-terminal domain of ligase-like"/>
    <property type="match status" value="1"/>
</dbReference>